<gene>
    <name evidence="1" type="ORF">PYW08_011485</name>
</gene>
<dbReference type="EMBL" id="CM056779">
    <property type="protein sequence ID" value="KAJ8719310.1"/>
    <property type="molecule type" value="Genomic_DNA"/>
</dbReference>
<organism evidence="1 2">
    <name type="scientific">Mythimna loreyi</name>
    <dbReference type="NCBI Taxonomy" id="667449"/>
    <lineage>
        <taxon>Eukaryota</taxon>
        <taxon>Metazoa</taxon>
        <taxon>Ecdysozoa</taxon>
        <taxon>Arthropoda</taxon>
        <taxon>Hexapoda</taxon>
        <taxon>Insecta</taxon>
        <taxon>Pterygota</taxon>
        <taxon>Neoptera</taxon>
        <taxon>Endopterygota</taxon>
        <taxon>Lepidoptera</taxon>
        <taxon>Glossata</taxon>
        <taxon>Ditrysia</taxon>
        <taxon>Noctuoidea</taxon>
        <taxon>Noctuidae</taxon>
        <taxon>Noctuinae</taxon>
        <taxon>Hadenini</taxon>
        <taxon>Mythimna</taxon>
    </lineage>
</organism>
<protein>
    <submittedName>
        <fullName evidence="1">Uncharacterized protein</fullName>
    </submittedName>
</protein>
<reference evidence="1" key="1">
    <citation type="submission" date="2023-03" db="EMBL/GenBank/DDBJ databases">
        <title>Chromosome-level genomes of two armyworms, Mythimna separata and Mythimna loreyi, provide insights into the biosynthesis and reception of sex pheromones.</title>
        <authorList>
            <person name="Zhao H."/>
        </authorList>
    </citation>
    <scope>NUCLEOTIDE SEQUENCE</scope>
    <source>
        <strain evidence="1">BeijingLab</strain>
    </source>
</reference>
<comment type="caution">
    <text evidence="1">The sequence shown here is derived from an EMBL/GenBank/DDBJ whole genome shotgun (WGS) entry which is preliminary data.</text>
</comment>
<evidence type="ECO:0000313" key="2">
    <source>
        <dbReference type="Proteomes" id="UP001231649"/>
    </source>
</evidence>
<name>A0ACC2QJJ3_9NEOP</name>
<accession>A0ACC2QJJ3</accession>
<proteinExistence type="predicted"/>
<evidence type="ECO:0000313" key="1">
    <source>
        <dbReference type="EMBL" id="KAJ8719310.1"/>
    </source>
</evidence>
<keyword evidence="2" id="KW-1185">Reference proteome</keyword>
<dbReference type="Proteomes" id="UP001231649">
    <property type="component" value="Chromosome 3"/>
</dbReference>
<sequence length="89" mass="10181">MRTTPPEPLVASTISDNPEFKDFEENALRVVAAKNGGELVGSNPRMRRCDDAYLRQRERNNLASKLSRDRRKRREVHLALQSTDGSKRT</sequence>